<sequence length="677" mass="74613">MYSLEVSNHIERINQIVHRGVMVPDVDPAVASSWGRCVNDYGLDPESRRLPPVLTHAERIARSEQKRVLITEAKHEMNILYQQLADPELAVVLVDTDGCILHMVAADHLESDLSGLGLRLGAIWSEEEVGTNGMGTCLAVGEPIAIRQTDHFLYKHILLTCSAVPVMDHTGKMIAVLDVTSRSSLLQQHSLVLIGMTARMIENRLLTVNCKHAHPVHFHSRPESINTVHDGKLMVEEDGTIVAANQSALFQLGFPDMQALRRYRFDEIFQLTLESLLQRSMQSSFHPVPIYRAGASSRFFAVAQLPPAGSTQLSFHRASSKPSSLPAQDKVAEPANLSARTGKQGSIACVELGDPVLREQFELAQRVVSKAVPVLLYGETGSGKEVLARAVHHRSPRRDGPFVAVNCASLPESLIESELFGYRAGAFTGAQRQGRSGKILQAHGGTLLLDEIGDMPLALQARLLRVLDERKVTPLGAEASVDVDIQLISASHRNLTDLVAKGQFREDLYYRLNGVEIRLPPLRERQDKHQLIEAILQEEAGKPVVLSDQALKILMQYVWPGNLRQMRHVLRTMAVLAEGTTIGLEHLPGPLAELHAQPAGNGAAPVGLTDCLAMGDEHEPVNPLQESERITLIQLLETHRWNISDVARTLGVSRNTLYRKLHRHNITLSTQGNPTTI</sequence>
<dbReference type="InterPro" id="IPR003593">
    <property type="entry name" value="AAA+_ATPase"/>
</dbReference>
<dbReference type="PROSITE" id="PS00675">
    <property type="entry name" value="SIGMA54_INTERACT_1"/>
    <property type="match status" value="1"/>
</dbReference>
<reference evidence="7 8" key="1">
    <citation type="journal article" date="2018" name="Nat. Biotechnol.">
        <title>A standardized bacterial taxonomy based on genome phylogeny substantially revises the tree of life.</title>
        <authorList>
            <person name="Parks D.H."/>
            <person name="Chuvochina M."/>
            <person name="Waite D.W."/>
            <person name="Rinke C."/>
            <person name="Skarshewski A."/>
            <person name="Chaumeil P.A."/>
            <person name="Hugenholtz P."/>
        </authorList>
    </citation>
    <scope>NUCLEOTIDE SEQUENCE [LARGE SCALE GENOMIC DNA]</scope>
    <source>
        <strain evidence="7">UBA10707</strain>
    </source>
</reference>
<dbReference type="InterPro" id="IPR025943">
    <property type="entry name" value="Sigma_54_int_dom_ATP-bd_2"/>
</dbReference>
<comment type="caution">
    <text evidence="7">The sequence shown here is derived from an EMBL/GenBank/DDBJ whole genome shotgun (WGS) entry which is preliminary data.</text>
</comment>
<keyword evidence="4" id="KW-0238">DNA-binding</keyword>
<dbReference type="InterPro" id="IPR002197">
    <property type="entry name" value="HTH_Fis"/>
</dbReference>
<dbReference type="PROSITE" id="PS50045">
    <property type="entry name" value="SIGMA54_INTERACT_4"/>
    <property type="match status" value="1"/>
</dbReference>
<organism evidence="7 8">
    <name type="scientific">Advenella kashmirensis</name>
    <dbReference type="NCBI Taxonomy" id="310575"/>
    <lineage>
        <taxon>Bacteria</taxon>
        <taxon>Pseudomonadati</taxon>
        <taxon>Pseudomonadota</taxon>
        <taxon>Betaproteobacteria</taxon>
        <taxon>Burkholderiales</taxon>
        <taxon>Alcaligenaceae</taxon>
    </lineage>
</organism>
<evidence type="ECO:0000256" key="3">
    <source>
        <dbReference type="ARBA" id="ARBA00023015"/>
    </source>
</evidence>
<evidence type="ECO:0000256" key="4">
    <source>
        <dbReference type="ARBA" id="ARBA00023125"/>
    </source>
</evidence>
<dbReference type="InterPro" id="IPR027417">
    <property type="entry name" value="P-loop_NTPase"/>
</dbReference>
<evidence type="ECO:0000256" key="1">
    <source>
        <dbReference type="ARBA" id="ARBA00022741"/>
    </source>
</evidence>
<dbReference type="Pfam" id="PF25601">
    <property type="entry name" value="AAA_lid_14"/>
    <property type="match status" value="1"/>
</dbReference>
<keyword evidence="3" id="KW-0805">Transcription regulation</keyword>
<dbReference type="GO" id="GO:0005524">
    <property type="term" value="F:ATP binding"/>
    <property type="evidence" value="ECO:0007669"/>
    <property type="project" value="UniProtKB-KW"/>
</dbReference>
<dbReference type="SMART" id="SM00382">
    <property type="entry name" value="AAA"/>
    <property type="match status" value="1"/>
</dbReference>
<dbReference type="Gene3D" id="1.10.10.60">
    <property type="entry name" value="Homeodomain-like"/>
    <property type="match status" value="1"/>
</dbReference>
<dbReference type="PROSITE" id="PS00676">
    <property type="entry name" value="SIGMA54_INTERACT_2"/>
    <property type="match status" value="1"/>
</dbReference>
<dbReference type="InterPro" id="IPR002078">
    <property type="entry name" value="Sigma_54_int"/>
</dbReference>
<dbReference type="SUPFAM" id="SSF46689">
    <property type="entry name" value="Homeodomain-like"/>
    <property type="match status" value="1"/>
</dbReference>
<dbReference type="SUPFAM" id="SSF52540">
    <property type="entry name" value="P-loop containing nucleoside triphosphate hydrolases"/>
    <property type="match status" value="1"/>
</dbReference>
<dbReference type="Gene3D" id="3.40.50.300">
    <property type="entry name" value="P-loop containing nucleotide triphosphate hydrolases"/>
    <property type="match status" value="1"/>
</dbReference>
<dbReference type="PANTHER" id="PTHR32071">
    <property type="entry name" value="TRANSCRIPTIONAL REGULATORY PROTEIN"/>
    <property type="match status" value="1"/>
</dbReference>
<dbReference type="FunFam" id="3.40.50.300:FF:000006">
    <property type="entry name" value="DNA-binding transcriptional regulator NtrC"/>
    <property type="match status" value="1"/>
</dbReference>
<dbReference type="EMBL" id="DOEK01000021">
    <property type="protein sequence ID" value="HBP29410.1"/>
    <property type="molecule type" value="Genomic_DNA"/>
</dbReference>
<evidence type="ECO:0000259" key="6">
    <source>
        <dbReference type="PROSITE" id="PS50045"/>
    </source>
</evidence>
<feature type="domain" description="Sigma-54 factor interaction" evidence="6">
    <location>
        <begin position="350"/>
        <end position="575"/>
    </location>
</feature>
<evidence type="ECO:0000313" key="7">
    <source>
        <dbReference type="EMBL" id="HBP29410.1"/>
    </source>
</evidence>
<protein>
    <submittedName>
        <fullName evidence="7">Sigma-54-dependent Fis family transcriptional regulator</fullName>
    </submittedName>
</protein>
<evidence type="ECO:0000313" key="8">
    <source>
        <dbReference type="Proteomes" id="UP000264036"/>
    </source>
</evidence>
<proteinExistence type="predicted"/>
<dbReference type="InterPro" id="IPR009057">
    <property type="entry name" value="Homeodomain-like_sf"/>
</dbReference>
<dbReference type="InterPro" id="IPR029016">
    <property type="entry name" value="GAF-like_dom_sf"/>
</dbReference>
<dbReference type="Pfam" id="PF00158">
    <property type="entry name" value="Sigma54_activat"/>
    <property type="match status" value="1"/>
</dbReference>
<accession>A0A356LEH5</accession>
<keyword evidence="5" id="KW-0804">Transcription</keyword>
<dbReference type="SUPFAM" id="SSF55781">
    <property type="entry name" value="GAF domain-like"/>
    <property type="match status" value="1"/>
</dbReference>
<evidence type="ECO:0000256" key="2">
    <source>
        <dbReference type="ARBA" id="ARBA00022840"/>
    </source>
</evidence>
<dbReference type="GO" id="GO:0006355">
    <property type="term" value="P:regulation of DNA-templated transcription"/>
    <property type="evidence" value="ECO:0007669"/>
    <property type="project" value="InterPro"/>
</dbReference>
<dbReference type="CDD" id="cd00009">
    <property type="entry name" value="AAA"/>
    <property type="match status" value="1"/>
</dbReference>
<dbReference type="Gene3D" id="3.30.450.40">
    <property type="match status" value="1"/>
</dbReference>
<dbReference type="AlphaFoldDB" id="A0A356LEH5"/>
<dbReference type="PRINTS" id="PR01590">
    <property type="entry name" value="HTHFIS"/>
</dbReference>
<name>A0A356LEH5_9BURK</name>
<dbReference type="Pfam" id="PF02954">
    <property type="entry name" value="HTH_8"/>
    <property type="match status" value="1"/>
</dbReference>
<dbReference type="Gene3D" id="1.10.8.60">
    <property type="match status" value="1"/>
</dbReference>
<keyword evidence="1" id="KW-0547">Nucleotide-binding</keyword>
<evidence type="ECO:0000256" key="5">
    <source>
        <dbReference type="ARBA" id="ARBA00023163"/>
    </source>
</evidence>
<dbReference type="GO" id="GO:0043565">
    <property type="term" value="F:sequence-specific DNA binding"/>
    <property type="evidence" value="ECO:0007669"/>
    <property type="project" value="InterPro"/>
</dbReference>
<gene>
    <name evidence="7" type="ORF">DD666_08340</name>
</gene>
<dbReference type="InterPro" id="IPR003018">
    <property type="entry name" value="GAF"/>
</dbReference>
<dbReference type="InterPro" id="IPR025662">
    <property type="entry name" value="Sigma_54_int_dom_ATP-bd_1"/>
</dbReference>
<dbReference type="Pfam" id="PF01590">
    <property type="entry name" value="GAF"/>
    <property type="match status" value="1"/>
</dbReference>
<keyword evidence="2" id="KW-0067">ATP-binding</keyword>
<dbReference type="PANTHER" id="PTHR32071:SF77">
    <property type="entry name" value="TRANSCRIPTIONAL REGULATORY PROTEIN"/>
    <property type="match status" value="1"/>
</dbReference>
<dbReference type="InterPro" id="IPR058031">
    <property type="entry name" value="AAA_lid_NorR"/>
</dbReference>
<dbReference type="Proteomes" id="UP000264036">
    <property type="component" value="Unassembled WGS sequence"/>
</dbReference>